<dbReference type="Gene3D" id="1.10.260.40">
    <property type="entry name" value="lambda repressor-like DNA-binding domains"/>
    <property type="match status" value="1"/>
</dbReference>
<organism evidence="2 3">
    <name type="scientific">Rhizobium calliandrae</name>
    <dbReference type="NCBI Taxonomy" id="1312182"/>
    <lineage>
        <taxon>Bacteria</taxon>
        <taxon>Pseudomonadati</taxon>
        <taxon>Pseudomonadota</taxon>
        <taxon>Alphaproteobacteria</taxon>
        <taxon>Hyphomicrobiales</taxon>
        <taxon>Rhizobiaceae</taxon>
        <taxon>Rhizobium/Agrobacterium group</taxon>
        <taxon>Rhizobium</taxon>
    </lineage>
</organism>
<dbReference type="Gene3D" id="3.30.450.180">
    <property type="match status" value="1"/>
</dbReference>
<dbReference type="Pfam" id="PF17765">
    <property type="entry name" value="MLTR_LBD"/>
    <property type="match status" value="1"/>
</dbReference>
<dbReference type="PROSITE" id="PS50943">
    <property type="entry name" value="HTH_CROC1"/>
    <property type="match status" value="1"/>
</dbReference>
<dbReference type="InterPro" id="IPR010982">
    <property type="entry name" value="Lambda_DNA-bd_dom_sf"/>
</dbReference>
<proteinExistence type="predicted"/>
<dbReference type="Pfam" id="PF01381">
    <property type="entry name" value="HTH_3"/>
    <property type="match status" value="1"/>
</dbReference>
<evidence type="ECO:0000259" key="1">
    <source>
        <dbReference type="PROSITE" id="PS50943"/>
    </source>
</evidence>
<reference evidence="2" key="1">
    <citation type="submission" date="2023-06" db="EMBL/GenBank/DDBJ databases">
        <title>Phylogenetic Diversity of Rhizobium strains.</title>
        <authorList>
            <person name="Moura F.T."/>
            <person name="Helene L.C.F."/>
            <person name="Hungria M."/>
        </authorList>
    </citation>
    <scope>NUCLEOTIDE SEQUENCE</scope>
    <source>
        <strain evidence="2">CCGE524</strain>
    </source>
</reference>
<name>A0ABT7K7E6_9HYPH</name>
<dbReference type="EMBL" id="JARFYN010000002">
    <property type="protein sequence ID" value="MDL2404515.1"/>
    <property type="molecule type" value="Genomic_DNA"/>
</dbReference>
<dbReference type="RefSeq" id="WP_285877465.1">
    <property type="nucleotide sequence ID" value="NZ_JARFYN010000002.1"/>
</dbReference>
<dbReference type="SMART" id="SM00530">
    <property type="entry name" value="HTH_XRE"/>
    <property type="match status" value="1"/>
</dbReference>
<dbReference type="InterPro" id="IPR041413">
    <property type="entry name" value="MLTR_LBD"/>
</dbReference>
<dbReference type="PANTHER" id="PTHR35010">
    <property type="entry name" value="BLL4672 PROTEIN-RELATED"/>
    <property type="match status" value="1"/>
</dbReference>
<accession>A0ABT7K7E6</accession>
<keyword evidence="3" id="KW-1185">Reference proteome</keyword>
<dbReference type="SUPFAM" id="SSF47413">
    <property type="entry name" value="lambda repressor-like DNA-binding domains"/>
    <property type="match status" value="1"/>
</dbReference>
<dbReference type="InterPro" id="IPR001387">
    <property type="entry name" value="Cro/C1-type_HTH"/>
</dbReference>
<gene>
    <name evidence="2" type="ORF">PY650_02355</name>
</gene>
<dbReference type="PANTHER" id="PTHR35010:SF4">
    <property type="entry name" value="BLL5781 PROTEIN"/>
    <property type="match status" value="1"/>
</dbReference>
<evidence type="ECO:0000313" key="2">
    <source>
        <dbReference type="EMBL" id="MDL2404515.1"/>
    </source>
</evidence>
<comment type="caution">
    <text evidence="2">The sequence shown here is derived from an EMBL/GenBank/DDBJ whole genome shotgun (WGS) entry which is preliminary data.</text>
</comment>
<protein>
    <submittedName>
        <fullName evidence="2">Helix-turn-helix transcriptional regulator</fullName>
    </submittedName>
</protein>
<evidence type="ECO:0000313" key="3">
    <source>
        <dbReference type="Proteomes" id="UP001172630"/>
    </source>
</evidence>
<dbReference type="CDD" id="cd00093">
    <property type="entry name" value="HTH_XRE"/>
    <property type="match status" value="1"/>
</dbReference>
<feature type="domain" description="HTH cro/C1-type" evidence="1">
    <location>
        <begin position="18"/>
        <end position="72"/>
    </location>
</feature>
<dbReference type="Proteomes" id="UP001172630">
    <property type="component" value="Unassembled WGS sequence"/>
</dbReference>
<sequence>MTISNTAISVSKQLGPLLRHWREVRGKSQLDLSMETGVSQRHISFVESGRSIPSRQRLLTVAEALDVPFRERNTLLLAAGYAPIYSDDSWEAPEMQPVADALRRMLRQHEPFPAIVMDRYWNVLLSNTAAPRFFNCFVNMETRKSPRNLLHLMFDPAGMRPFIRDWPETSRSLLARVHRESIGRVVDEKTRELLKTLLAYPDVDVDWKALTAPAGTPVIPLVFVKDGKNLGFFSLITTVGTPMTIASQELRLECMFPKDQQTERLYAEMMKDAPMTIFPADHYWDCPE</sequence>